<proteinExistence type="predicted"/>
<dbReference type="Pfam" id="PF01541">
    <property type="entry name" value="GIY-YIG"/>
    <property type="match status" value="1"/>
</dbReference>
<reference evidence="4 5" key="1">
    <citation type="submission" date="2022-01" db="EMBL/GenBank/DDBJ databases">
        <title>A chromosomal length assembly of Cordylochernes scorpioides.</title>
        <authorList>
            <person name="Zeh D."/>
            <person name="Zeh J."/>
        </authorList>
    </citation>
    <scope>NUCLEOTIDE SEQUENCE [LARGE SCALE GENOMIC DNA]</scope>
    <source>
        <strain evidence="4">IN4F17</strain>
        <tissue evidence="4">Whole Body</tissue>
    </source>
</reference>
<feature type="region of interest" description="Disordered" evidence="1">
    <location>
        <begin position="376"/>
        <end position="417"/>
    </location>
</feature>
<organism evidence="4 5">
    <name type="scientific">Cordylochernes scorpioides</name>
    <dbReference type="NCBI Taxonomy" id="51811"/>
    <lineage>
        <taxon>Eukaryota</taxon>
        <taxon>Metazoa</taxon>
        <taxon>Ecdysozoa</taxon>
        <taxon>Arthropoda</taxon>
        <taxon>Chelicerata</taxon>
        <taxon>Arachnida</taxon>
        <taxon>Pseudoscorpiones</taxon>
        <taxon>Cheliferoidea</taxon>
        <taxon>Chernetidae</taxon>
        <taxon>Cordylochernes</taxon>
    </lineage>
</organism>
<dbReference type="InterPro" id="IPR000305">
    <property type="entry name" value="GIY-YIG_endonuc"/>
</dbReference>
<evidence type="ECO:0000313" key="4">
    <source>
        <dbReference type="EMBL" id="UYV80307.1"/>
    </source>
</evidence>
<name>A0ABY6LGI7_9ARAC</name>
<keyword evidence="5" id="KW-1185">Reference proteome</keyword>
<evidence type="ECO:0000259" key="2">
    <source>
        <dbReference type="Pfam" id="PF01541"/>
    </source>
</evidence>
<dbReference type="InterPro" id="IPR035901">
    <property type="entry name" value="GIY-YIG_endonuc_sf"/>
</dbReference>
<feature type="domain" description="GIY-YIG" evidence="2">
    <location>
        <begin position="645"/>
        <end position="684"/>
    </location>
</feature>
<accession>A0ABY6LGI7</accession>
<dbReference type="EMBL" id="CP092880">
    <property type="protein sequence ID" value="UYV80307.1"/>
    <property type="molecule type" value="Genomic_DNA"/>
</dbReference>
<dbReference type="Proteomes" id="UP001235939">
    <property type="component" value="Chromosome 18"/>
</dbReference>
<dbReference type="CDD" id="cd00304">
    <property type="entry name" value="RT_like"/>
    <property type="match status" value="1"/>
</dbReference>
<sequence>MDIKNVRKWCREFNEGRINVHDEQRSGRPSLPESTMARIDEIHFSVHKIVSETLGYRKVSASPHEISDDCEEDVSTNHVASSTAAAARKLCRPRRKEGNAPFERITKPEGFWRLRGYSVTWGWPSMKGLSRGRILVYNNTISCLQCEATLWQRRGKPEHESARLLCDVGVAEHGRSVKRKDPRVQQHNIMSAVRGYSVTWGWPSMEVRGYSVTWGWPSMEGLSRGRIPGYNNTISCLQCEATLWQRRGKPEHGRSVKRKDPRVQQHNIVSAVRGYFVAETWEARAWKCEATLWQRRGKPEHERFVKRKDPRVQHRLNVAQPITKKYRTSTSAWCWKLTKKLHVINRCADNMTGSWLNTPRQPSIFLGVVDRFGDKTTPDLANPESRLETSDYGPRRSKMTKRNLHDQPEMPMRGSPMGSPLSTIAAEIVMSNLDRWLVSHNHLGIEMWSRYVDDIFCLHRDTDHLPILTVLNSYHHDLRFTHNPSCFNCIPFLDVLVINTNGTFQTTVYRKPNFTPSYLHFLSHAPVSHKITTVKTLSKRVYTHCSLALFRTIEKRTVYTHLLSAGYPHNFIDRHFYVPNHKKVTPPLYKNVCVLPFSTTNSDIALFLRKFGIRTFFKNSPSIEASLRHPITKSSIKLNPLSLNNGIYKISCNDCEQCYIGETGRTIATRIREHNRNIRSKDRKSLIFQHMADFDHSFNLDDTISVYRDIGNKYQRLVLEALVSNCTPRGEHPRVQWPTTQWENIPVYSGRPPRGRTFPCTVADHPGGEHPRVQWPTTQGENIPVLQWPTTQRENIPVRLPLPKHPNICSPKPGLGLMVALYQPSELRPGLVYRWWWPGVQLEMAWTGVQLEMAWTGVQVVVAWTGVQVVVAAWCSVRDGLDWCTGSGGLDWWWWPGLVYRWWWRPGVQLEMAWTGVQVAVAWTGVQVVVAWCSVRDGLDWWWWPGVQLEMAWTGVQVVVAWCSVRDGLDWCTVGGGLDWCTGGGLVHRRANQPNRRFHGRFRKGVALWRFTLDLLVKEIFQVEGSASKARQINNKAPVLRK</sequence>
<dbReference type="CDD" id="cd10442">
    <property type="entry name" value="GIY-YIG_PLEs"/>
    <property type="match status" value="1"/>
</dbReference>
<dbReference type="InterPro" id="IPR058912">
    <property type="entry name" value="HTH_animal"/>
</dbReference>
<evidence type="ECO:0000256" key="1">
    <source>
        <dbReference type="SAM" id="MobiDB-lite"/>
    </source>
</evidence>
<gene>
    <name evidence="4" type="ORF">LAZ67_18002366</name>
</gene>
<dbReference type="PANTHER" id="PTHR21301:SF10">
    <property type="entry name" value="REVERSE TRANSCRIPTASE DOMAIN-CONTAINING PROTEIN"/>
    <property type="match status" value="1"/>
</dbReference>
<dbReference type="PANTHER" id="PTHR21301">
    <property type="entry name" value="REVERSE TRANSCRIPTASE"/>
    <property type="match status" value="1"/>
</dbReference>
<protein>
    <recommendedName>
        <fullName evidence="6">GIY-YIG domain-containing protein</fullName>
    </recommendedName>
</protein>
<dbReference type="Gene3D" id="3.40.1440.10">
    <property type="entry name" value="GIY-YIG endonuclease"/>
    <property type="match status" value="1"/>
</dbReference>
<evidence type="ECO:0000313" key="5">
    <source>
        <dbReference type="Proteomes" id="UP001235939"/>
    </source>
</evidence>
<evidence type="ECO:0008006" key="6">
    <source>
        <dbReference type="Google" id="ProtNLM"/>
    </source>
</evidence>
<feature type="domain" description="Helix-turn-helix" evidence="3">
    <location>
        <begin position="518"/>
        <end position="576"/>
    </location>
</feature>
<evidence type="ECO:0000259" key="3">
    <source>
        <dbReference type="Pfam" id="PF26215"/>
    </source>
</evidence>
<dbReference type="Pfam" id="PF26215">
    <property type="entry name" value="HTH_animal"/>
    <property type="match status" value="1"/>
</dbReference>